<protein>
    <recommendedName>
        <fullName evidence="2">DUF501 domain-containing protein</fullName>
    </recommendedName>
</protein>
<evidence type="ECO:0008006" key="2">
    <source>
        <dbReference type="Google" id="ProtNLM"/>
    </source>
</evidence>
<name>A0A381PP12_9ZZZZ</name>
<gene>
    <name evidence="1" type="ORF">METZ01_LOCUS21615</name>
</gene>
<dbReference type="PANTHER" id="PTHR37163:SF1">
    <property type="entry name" value="DUF501 DOMAIN-CONTAINING PROTEIN"/>
    <property type="match status" value="1"/>
</dbReference>
<sequence length="166" mass="17827">MDAPLPPRTGADDDDREVVAGLLGRWPEGLFDVVVRDDAGVPVVIRNHPLLDDGRPMPTRFWLVADELRSRIGTLESTGGVRAAEADCDPAELAEAHDRYAAERDAAIPVDHEGHRPSGGVGGTRQGVKCLHAHYAWFLAGGDDPVGRWVHARLQGRPASTEESGG</sequence>
<dbReference type="PANTHER" id="PTHR37163">
    <property type="entry name" value="CONSERVED PROTEIN"/>
    <property type="match status" value="1"/>
</dbReference>
<dbReference type="InterPro" id="IPR007511">
    <property type="entry name" value="DUF501"/>
</dbReference>
<reference evidence="1" key="1">
    <citation type="submission" date="2018-05" db="EMBL/GenBank/DDBJ databases">
        <authorList>
            <person name="Lanie J.A."/>
            <person name="Ng W.-L."/>
            <person name="Kazmierczak K.M."/>
            <person name="Andrzejewski T.M."/>
            <person name="Davidsen T.M."/>
            <person name="Wayne K.J."/>
            <person name="Tettelin H."/>
            <person name="Glass J.I."/>
            <person name="Rusch D."/>
            <person name="Podicherti R."/>
            <person name="Tsui H.-C.T."/>
            <person name="Winkler M.E."/>
        </authorList>
    </citation>
    <scope>NUCLEOTIDE SEQUENCE</scope>
</reference>
<organism evidence="1">
    <name type="scientific">marine metagenome</name>
    <dbReference type="NCBI Taxonomy" id="408172"/>
    <lineage>
        <taxon>unclassified sequences</taxon>
        <taxon>metagenomes</taxon>
        <taxon>ecological metagenomes</taxon>
    </lineage>
</organism>
<dbReference type="AlphaFoldDB" id="A0A381PP12"/>
<accession>A0A381PP12</accession>
<proteinExistence type="predicted"/>
<dbReference type="EMBL" id="UINC01001042">
    <property type="protein sequence ID" value="SUZ68761.1"/>
    <property type="molecule type" value="Genomic_DNA"/>
</dbReference>
<evidence type="ECO:0000313" key="1">
    <source>
        <dbReference type="EMBL" id="SUZ68761.1"/>
    </source>
</evidence>
<dbReference type="Pfam" id="PF04417">
    <property type="entry name" value="DUF501"/>
    <property type="match status" value="1"/>
</dbReference>